<gene>
    <name evidence="9" type="primary">Mo03733</name>
    <name evidence="9" type="ORF">E5Q_03733</name>
</gene>
<organism evidence="9 10">
    <name type="scientific">Mixia osmundae (strain CBS 9802 / IAM 14324 / JCM 22182 / KY 12970)</name>
    <dbReference type="NCBI Taxonomy" id="764103"/>
    <lineage>
        <taxon>Eukaryota</taxon>
        <taxon>Fungi</taxon>
        <taxon>Dikarya</taxon>
        <taxon>Basidiomycota</taxon>
        <taxon>Pucciniomycotina</taxon>
        <taxon>Mixiomycetes</taxon>
        <taxon>Mixiales</taxon>
        <taxon>Mixiaceae</taxon>
        <taxon>Mixia</taxon>
    </lineage>
</organism>
<dbReference type="InterPro" id="IPR011012">
    <property type="entry name" value="Longin-like_dom_sf"/>
</dbReference>
<evidence type="ECO:0000256" key="2">
    <source>
        <dbReference type="ARBA" id="ARBA00022737"/>
    </source>
</evidence>
<dbReference type="Gene3D" id="3.30.450.70">
    <property type="match status" value="1"/>
</dbReference>
<dbReference type="GO" id="GO:0000981">
    <property type="term" value="F:DNA-binding transcription factor activity, RNA polymerase II-specific"/>
    <property type="evidence" value="ECO:0007669"/>
    <property type="project" value="UniProtKB-ARBA"/>
</dbReference>
<sequence>MLTPPSRNSFNGCSGEQQQAMATGVASSSRATVEKQLEAAQAYADSLASENKLLRDLLEEHAIEAAKVQQKQDQLEISLASYKHQAESVPALEAKLSQLVDIHQTSKEKRQAEAAQLTTQLSTSKARILALQQQSQTDAEQIKNHAEQIASNNQSWQCERAELERIVAESQADKETLTRFVHTITHAAAEQIDSLREKARIAADGATAQAIASTEENARLHRKLSVRETQVELLDALLATGQEDLDRLEDELERMSSWHANVIAELVDARRSECLSVQYQEAEWQTRIADLQQERDHFAHILSSDRNAAAQTEAADEARLAVANRELLRVSAQASQDARELAELREELSRVENQNIDLATSLASAQNTLVQVQAKLEASEAAVRTEKSERSIDLETYQAEIESMHVEKQQAETEAAKDADARRKMTTLLHTSRANETAAREELERAETIIADLQRYEHDYQELHALVGDLARRKALAEGESQQLAELNNALLSHGNNQQKIKHVERIRQELREVKLHNLELTNQLAEAQHALTTRRDDPTAIKTMNKLQESSMQAPRAALHDESNNAARPSLPAPRRSMVPRASVRGRMSYYLALVGTRDNPLYEITLQSSKAPPATVPPPSQSAASLFAAFEQDTRRSTSIDTDDKTSTYQLGPQPNAVGFGNRMARHVMQITAYSALDALEDVQMSNGNMYFKSFDRFYEWTVSGWLSPGGLRIMLLHDIRNDDGIRLFLHETWELYTKILLNPFHELDSPVKHHLLDDRASQFGDAAIAECLTHICTANAARLCLSSRPMLAQTLTHWSPEKKRTGCLSPILIDVKRSEPATMSGSSAEFAIERSVSLFVLCHLISSSLLSPLASSSAALAQLSMDVLELVHEVQDMSDRSKRPHACDWDNCDRAFSRKSDLIRHERIHRNIRPFKCTIKGCPKAFIQQSALKVHLRVHSGERPHVCEWRGCTKAFGDSSSLARHRRVHTGQRPYRCRVEGCGKTFCRKVTLTKHIKRTHSDEDLAEATSMSVPSTSRRRPSRIVRRRRAKSETPSSDEFDDAMSESEPDSDSEGSYQSFKSESAPSPESSFSSNDGDLSEAERINTPQRRQLPTLVGSESPSTARSHRSMGSNMSDHGQTTQFITLPPLPAPPAFMNHAYQSYAPAPLQLVQQSVRPCDQTSGINLDPTPTTLAFQTFMQSGAGAVRSPVQQTFASQWSVSPIRPGFSPVRPGFSPIRAGFSAFEGLTHARTPSQDFLRSRVPSGDFHARTSSHALHMRAASFEFGYPSNTLGAFGSEDYRLPTIPDF</sequence>
<feature type="compositionally biased region" description="Acidic residues" evidence="7">
    <location>
        <begin position="1039"/>
        <end position="1056"/>
    </location>
</feature>
<dbReference type="GO" id="GO:0031519">
    <property type="term" value="C:PcG protein complex"/>
    <property type="evidence" value="ECO:0007669"/>
    <property type="project" value="TreeGrafter"/>
</dbReference>
<keyword evidence="6" id="KW-0175">Coiled coil</keyword>
<feature type="region of interest" description="Disordered" evidence="7">
    <location>
        <begin position="1"/>
        <end position="31"/>
    </location>
</feature>
<keyword evidence="3 5" id="KW-0863">Zinc-finger</keyword>
<reference evidence="9 10" key="2">
    <citation type="journal article" date="2012" name="Open Biol.">
        <title>Characteristics of nucleosomes and linker DNA regions on the genome of the basidiomycete Mixia osmundae revealed by mono- and dinucleosome mapping.</title>
        <authorList>
            <person name="Nishida H."/>
            <person name="Kondo S."/>
            <person name="Matsumoto T."/>
            <person name="Suzuki Y."/>
            <person name="Yoshikawa H."/>
            <person name="Taylor T.D."/>
            <person name="Sugiyama J."/>
        </authorList>
    </citation>
    <scope>NUCLEOTIDE SEQUENCE [LARGE SCALE GENOMIC DNA]</scope>
    <source>
        <strain evidence="10">CBS 9802 / IAM 14324 / JCM 22182 / KY 12970</strain>
    </source>
</reference>
<name>G7E2J9_MIXOS</name>
<feature type="region of interest" description="Disordered" evidence="7">
    <location>
        <begin position="637"/>
        <end position="656"/>
    </location>
</feature>
<evidence type="ECO:0000256" key="6">
    <source>
        <dbReference type="SAM" id="Coils"/>
    </source>
</evidence>
<dbReference type="InterPro" id="IPR036236">
    <property type="entry name" value="Znf_C2H2_sf"/>
</dbReference>
<dbReference type="HOGENOM" id="CLU_263830_0_0_1"/>
<dbReference type="eggNOG" id="KOG3487">
    <property type="taxonomic scope" value="Eukaryota"/>
</dbReference>
<dbReference type="GO" id="GO:0000978">
    <property type="term" value="F:RNA polymerase II cis-regulatory region sequence-specific DNA binding"/>
    <property type="evidence" value="ECO:0007669"/>
    <property type="project" value="TreeGrafter"/>
</dbReference>
<feature type="coiled-coil region" evidence="6">
    <location>
        <begin position="504"/>
        <end position="531"/>
    </location>
</feature>
<dbReference type="Pfam" id="PF04628">
    <property type="entry name" value="Sedlin_N"/>
    <property type="match status" value="1"/>
</dbReference>
<dbReference type="PROSITE" id="PS50157">
    <property type="entry name" value="ZINC_FINGER_C2H2_2"/>
    <property type="match status" value="4"/>
</dbReference>
<keyword evidence="2" id="KW-0677">Repeat</keyword>
<dbReference type="eggNOG" id="KOG1721">
    <property type="taxonomic scope" value="Eukaryota"/>
</dbReference>
<dbReference type="Proteomes" id="UP000009131">
    <property type="component" value="Unassembled WGS sequence"/>
</dbReference>
<evidence type="ECO:0000256" key="4">
    <source>
        <dbReference type="ARBA" id="ARBA00022833"/>
    </source>
</evidence>
<proteinExistence type="predicted"/>
<feature type="region of interest" description="Disordered" evidence="7">
    <location>
        <begin position="1006"/>
        <end position="1130"/>
    </location>
</feature>
<evidence type="ECO:0000256" key="5">
    <source>
        <dbReference type="PROSITE-ProRule" id="PRU00042"/>
    </source>
</evidence>
<dbReference type="SUPFAM" id="SSF64356">
    <property type="entry name" value="SNARE-like"/>
    <property type="match status" value="1"/>
</dbReference>
<keyword evidence="10" id="KW-1185">Reference proteome</keyword>
<keyword evidence="4" id="KW-0862">Zinc</keyword>
<feature type="coiled-coil region" evidence="6">
    <location>
        <begin position="51"/>
        <end position="85"/>
    </location>
</feature>
<dbReference type="InterPro" id="IPR013087">
    <property type="entry name" value="Znf_C2H2_type"/>
</dbReference>
<feature type="domain" description="C2H2-type" evidence="8">
    <location>
        <begin position="948"/>
        <end position="977"/>
    </location>
</feature>
<protein>
    <recommendedName>
        <fullName evidence="8">C2H2-type domain-containing protein</fullName>
    </recommendedName>
</protein>
<evidence type="ECO:0000256" key="3">
    <source>
        <dbReference type="ARBA" id="ARBA00022771"/>
    </source>
</evidence>
<comment type="caution">
    <text evidence="9">The sequence shown here is derived from an EMBL/GenBank/DDBJ whole genome shotgun (WGS) entry which is preliminary data.</text>
</comment>
<dbReference type="GO" id="GO:0006888">
    <property type="term" value="P:endoplasmic reticulum to Golgi vesicle-mediated transport"/>
    <property type="evidence" value="ECO:0007669"/>
    <property type="project" value="InterPro"/>
</dbReference>
<evidence type="ECO:0000313" key="9">
    <source>
        <dbReference type="EMBL" id="GAA97059.1"/>
    </source>
</evidence>
<feature type="compositionally biased region" description="Low complexity" evidence="7">
    <location>
        <begin position="1057"/>
        <end position="1077"/>
    </location>
</feature>
<evidence type="ECO:0000256" key="7">
    <source>
        <dbReference type="SAM" id="MobiDB-lite"/>
    </source>
</evidence>
<feature type="domain" description="C2H2-type" evidence="8">
    <location>
        <begin position="888"/>
        <end position="917"/>
    </location>
</feature>
<evidence type="ECO:0000259" key="8">
    <source>
        <dbReference type="PROSITE" id="PS50157"/>
    </source>
</evidence>
<feature type="compositionally biased region" description="Basic and acidic residues" evidence="7">
    <location>
        <begin position="637"/>
        <end position="648"/>
    </location>
</feature>
<keyword evidence="1" id="KW-0479">Metal-binding</keyword>
<dbReference type="FunFam" id="3.30.160.60:FF:000125">
    <property type="entry name" value="Putative zinc finger protein 143"/>
    <property type="match status" value="2"/>
</dbReference>
<feature type="compositionally biased region" description="Polar residues" evidence="7">
    <location>
        <begin position="1089"/>
        <end position="1128"/>
    </location>
</feature>
<evidence type="ECO:0000313" key="10">
    <source>
        <dbReference type="Proteomes" id="UP000009131"/>
    </source>
</evidence>
<feature type="domain" description="C2H2-type" evidence="8">
    <location>
        <begin position="978"/>
        <end position="1008"/>
    </location>
</feature>
<evidence type="ECO:0000256" key="1">
    <source>
        <dbReference type="ARBA" id="ARBA00022723"/>
    </source>
</evidence>
<dbReference type="STRING" id="764103.G7E2J9"/>
<accession>G7E2J9</accession>
<dbReference type="Pfam" id="PF00096">
    <property type="entry name" value="zf-C2H2"/>
    <property type="match status" value="4"/>
</dbReference>
<feature type="region of interest" description="Disordered" evidence="7">
    <location>
        <begin position="551"/>
        <end position="579"/>
    </location>
</feature>
<feature type="coiled-coil region" evidence="6">
    <location>
        <begin position="114"/>
        <end position="173"/>
    </location>
</feature>
<dbReference type="CDD" id="cd14825">
    <property type="entry name" value="TRAPPC2_sedlin"/>
    <property type="match status" value="1"/>
</dbReference>
<reference evidence="9 10" key="1">
    <citation type="journal article" date="2011" name="J. Gen. Appl. Microbiol.">
        <title>Draft genome sequencing of the enigmatic basidiomycete Mixia osmundae.</title>
        <authorList>
            <person name="Nishida H."/>
            <person name="Nagatsuka Y."/>
            <person name="Sugiyama J."/>
        </authorList>
    </citation>
    <scope>NUCLEOTIDE SEQUENCE [LARGE SCALE GENOMIC DNA]</scope>
    <source>
        <strain evidence="10">CBS 9802 / IAM 14324 / JCM 22182 / KY 12970</strain>
    </source>
</reference>
<dbReference type="InParanoid" id="G7E2J9"/>
<dbReference type="InterPro" id="IPR006722">
    <property type="entry name" value="Sedlin"/>
</dbReference>
<feature type="coiled-coil region" evidence="6">
    <location>
        <begin position="327"/>
        <end position="414"/>
    </location>
</feature>
<dbReference type="EMBL" id="BABT02000110">
    <property type="protein sequence ID" value="GAA97059.1"/>
    <property type="molecule type" value="Genomic_DNA"/>
</dbReference>
<feature type="compositionally biased region" description="Basic residues" evidence="7">
    <location>
        <begin position="1020"/>
        <end position="1033"/>
    </location>
</feature>
<dbReference type="SMART" id="SM00355">
    <property type="entry name" value="ZnF_C2H2"/>
    <property type="match status" value="4"/>
</dbReference>
<dbReference type="SUPFAM" id="SSF57667">
    <property type="entry name" value="beta-beta-alpha zinc fingers"/>
    <property type="match status" value="2"/>
</dbReference>
<dbReference type="GO" id="GO:0008270">
    <property type="term" value="F:zinc ion binding"/>
    <property type="evidence" value="ECO:0007669"/>
    <property type="project" value="UniProtKB-KW"/>
</dbReference>
<dbReference type="GO" id="GO:0000785">
    <property type="term" value="C:chromatin"/>
    <property type="evidence" value="ECO:0007669"/>
    <property type="project" value="TreeGrafter"/>
</dbReference>
<dbReference type="Gene3D" id="3.30.160.60">
    <property type="entry name" value="Classic Zinc Finger"/>
    <property type="match status" value="4"/>
</dbReference>
<dbReference type="PROSITE" id="PS00028">
    <property type="entry name" value="ZINC_FINGER_C2H2_1"/>
    <property type="match status" value="4"/>
</dbReference>
<dbReference type="GO" id="GO:0005667">
    <property type="term" value="C:transcription regulator complex"/>
    <property type="evidence" value="ECO:0007669"/>
    <property type="project" value="TreeGrafter"/>
</dbReference>
<dbReference type="GO" id="GO:0005737">
    <property type="term" value="C:cytoplasm"/>
    <property type="evidence" value="ECO:0007669"/>
    <property type="project" value="GOC"/>
</dbReference>
<dbReference type="PANTHER" id="PTHR14003:SF19">
    <property type="entry name" value="YY2 TRANSCRIPTION FACTOR"/>
    <property type="match status" value="1"/>
</dbReference>
<dbReference type="OrthoDB" id="654211at2759"/>
<dbReference type="PANTHER" id="PTHR14003">
    <property type="entry name" value="TRANSCRIPTIONAL REPRESSOR PROTEIN YY"/>
    <property type="match status" value="1"/>
</dbReference>
<feature type="domain" description="C2H2-type" evidence="8">
    <location>
        <begin position="918"/>
        <end position="947"/>
    </location>
</feature>